<dbReference type="OrthoDB" id="548867at2759"/>
<feature type="compositionally biased region" description="Polar residues" evidence="1">
    <location>
        <begin position="155"/>
        <end position="164"/>
    </location>
</feature>
<evidence type="ECO:0000256" key="1">
    <source>
        <dbReference type="SAM" id="MobiDB-lite"/>
    </source>
</evidence>
<dbReference type="AlphaFoldDB" id="A0A1Y1WYF5"/>
<reference evidence="2 3" key="2">
    <citation type="submission" date="2016-08" db="EMBL/GenBank/DDBJ databases">
        <title>Pervasive Adenine N6-methylation of Active Genes in Fungi.</title>
        <authorList>
            <consortium name="DOE Joint Genome Institute"/>
            <person name="Mondo S.J."/>
            <person name="Dannebaum R.O."/>
            <person name="Kuo R.C."/>
            <person name="Labutti K."/>
            <person name="Haridas S."/>
            <person name="Kuo A."/>
            <person name="Salamov A."/>
            <person name="Ahrendt S.R."/>
            <person name="Lipzen A."/>
            <person name="Sullivan W."/>
            <person name="Andreopoulos W.B."/>
            <person name="Clum A."/>
            <person name="Lindquist E."/>
            <person name="Daum C."/>
            <person name="Ramamoorthy G.K."/>
            <person name="Gryganskyi A."/>
            <person name="Culley D."/>
            <person name="Magnuson J.K."/>
            <person name="James T.Y."/>
            <person name="O'Malley M.A."/>
            <person name="Stajich J.E."/>
            <person name="Spatafora J.W."/>
            <person name="Visel A."/>
            <person name="Grigoriev I.V."/>
        </authorList>
    </citation>
    <scope>NUCLEOTIDE SEQUENCE [LARGE SCALE GENOMIC DNA]</scope>
    <source>
        <strain evidence="2 3">S4</strain>
    </source>
</reference>
<dbReference type="Proteomes" id="UP000193944">
    <property type="component" value="Unassembled WGS sequence"/>
</dbReference>
<evidence type="ECO:0008006" key="4">
    <source>
        <dbReference type="Google" id="ProtNLM"/>
    </source>
</evidence>
<feature type="region of interest" description="Disordered" evidence="1">
    <location>
        <begin position="137"/>
        <end position="164"/>
    </location>
</feature>
<dbReference type="InterPro" id="IPR036028">
    <property type="entry name" value="SH3-like_dom_sf"/>
</dbReference>
<comment type="caution">
    <text evidence="2">The sequence shown here is derived from an EMBL/GenBank/DDBJ whole genome shotgun (WGS) entry which is preliminary data.</text>
</comment>
<accession>A0A1Y1WYF5</accession>
<dbReference type="EMBL" id="MCFG01000205">
    <property type="protein sequence ID" value="ORX78581.1"/>
    <property type="molecule type" value="Genomic_DNA"/>
</dbReference>
<dbReference type="Gene3D" id="2.30.30.40">
    <property type="entry name" value="SH3 Domains"/>
    <property type="match status" value="1"/>
</dbReference>
<evidence type="ECO:0000313" key="2">
    <source>
        <dbReference type="EMBL" id="ORX78581.1"/>
    </source>
</evidence>
<name>A0A1Y1WYF5_9FUNG</name>
<proteinExistence type="predicted"/>
<reference evidence="2 3" key="1">
    <citation type="submission" date="2016-08" db="EMBL/GenBank/DDBJ databases">
        <title>A Parts List for Fungal Cellulosomes Revealed by Comparative Genomics.</title>
        <authorList>
            <consortium name="DOE Joint Genome Institute"/>
            <person name="Haitjema C.H."/>
            <person name="Gilmore S.P."/>
            <person name="Henske J.K."/>
            <person name="Solomon K.V."/>
            <person name="De Groot R."/>
            <person name="Kuo A."/>
            <person name="Mondo S.J."/>
            <person name="Salamov A.A."/>
            <person name="Labutti K."/>
            <person name="Zhao Z."/>
            <person name="Chiniquy J."/>
            <person name="Barry K."/>
            <person name="Brewer H.M."/>
            <person name="Purvine S.O."/>
            <person name="Wright A.T."/>
            <person name="Boxma B."/>
            <person name="Van Alen T."/>
            <person name="Hackstein J.H."/>
            <person name="Baker S.E."/>
            <person name="Grigoriev I.V."/>
            <person name="O'Malley M.A."/>
        </authorList>
    </citation>
    <scope>NUCLEOTIDE SEQUENCE [LARGE SCALE GENOMIC DNA]</scope>
    <source>
        <strain evidence="2 3">S4</strain>
    </source>
</reference>
<dbReference type="SUPFAM" id="SSF50044">
    <property type="entry name" value="SH3-domain"/>
    <property type="match status" value="1"/>
</dbReference>
<protein>
    <recommendedName>
        <fullName evidence="4">SH3 domain-containing protein</fullName>
    </recommendedName>
</protein>
<organism evidence="2 3">
    <name type="scientific">Anaeromyces robustus</name>
    <dbReference type="NCBI Taxonomy" id="1754192"/>
    <lineage>
        <taxon>Eukaryota</taxon>
        <taxon>Fungi</taxon>
        <taxon>Fungi incertae sedis</taxon>
        <taxon>Chytridiomycota</taxon>
        <taxon>Chytridiomycota incertae sedis</taxon>
        <taxon>Neocallimastigomycetes</taxon>
        <taxon>Neocallimastigales</taxon>
        <taxon>Neocallimastigaceae</taxon>
        <taxon>Anaeromyces</taxon>
    </lineage>
</organism>
<evidence type="ECO:0000313" key="3">
    <source>
        <dbReference type="Proteomes" id="UP000193944"/>
    </source>
</evidence>
<sequence>MNVHISVSEILKIKNIKLIDNGKKQKSFPFYIILQNPNSEILYVNYVMVVRQPNDFSTYKARASSRLKLFSEQYHTFGFFPFAKIKEIETFTVIGVYLRFYRNKKIVHPGNIDIQLMSKKTDKQIKKLDSITTNENDIPLTEPDIDNDSYDRTENSNSSFSEDLTENNSDYTVYSKYKYIGSKPEEISVNKGVKLAVTDWNAKEGWVKVYQVGNKNNKGLYPINYIINSIKC</sequence>
<keyword evidence="3" id="KW-1185">Reference proteome</keyword>
<gene>
    <name evidence="2" type="ORF">BCR32DRAFT_270001</name>
</gene>